<gene>
    <name evidence="3" type="ORF">GQS40_13515</name>
</gene>
<dbReference type="InterPro" id="IPR029072">
    <property type="entry name" value="YebC-like"/>
</dbReference>
<dbReference type="GO" id="GO:1990904">
    <property type="term" value="C:ribonucleoprotein complex"/>
    <property type="evidence" value="ECO:0007669"/>
    <property type="project" value="UniProtKB-KW"/>
</dbReference>
<keyword evidence="3" id="KW-0689">Ribosomal protein</keyword>
<accession>A0A6L7AF23</accession>
<dbReference type="InterPro" id="IPR026564">
    <property type="entry name" value="Transcrip_reg_TACO1-like_dom3"/>
</dbReference>
<evidence type="ECO:0000256" key="1">
    <source>
        <dbReference type="ARBA" id="ARBA00023125"/>
    </source>
</evidence>
<evidence type="ECO:0000313" key="3">
    <source>
        <dbReference type="EMBL" id="MWN21809.1"/>
    </source>
</evidence>
<dbReference type="SUPFAM" id="SSF75625">
    <property type="entry name" value="YebC-like"/>
    <property type="match status" value="1"/>
</dbReference>
<proteinExistence type="predicted"/>
<keyword evidence="1" id="KW-0238">DNA-binding</keyword>
<keyword evidence="3" id="KW-0687">Ribonucleoprotein</keyword>
<dbReference type="Pfam" id="PF01709">
    <property type="entry name" value="Transcrip_reg"/>
    <property type="match status" value="1"/>
</dbReference>
<protein>
    <submittedName>
        <fullName evidence="3">50S ribosomal protein L34</fullName>
    </submittedName>
</protein>
<dbReference type="Proteomes" id="UP000478636">
    <property type="component" value="Unassembled WGS sequence"/>
</dbReference>
<reference evidence="3 4" key="1">
    <citation type="submission" date="2019-12" db="EMBL/GenBank/DDBJ databases">
        <title>Complete genome sequence of Leuconostoc lactis strain AVN1 provides insights into metabolic potential.</title>
        <authorList>
            <person name="Besrour N."/>
            <person name="Najjari A."/>
            <person name="Fhoula I."/>
            <person name="Jaballah S."/>
            <person name="Klibi N."/>
            <person name="Ouzari H.I."/>
        </authorList>
    </citation>
    <scope>NUCLEOTIDE SEQUENCE [LARGE SCALE GENOMIC DNA]</scope>
    <source>
        <strain evidence="3 4">AVN1</strain>
    </source>
</reference>
<dbReference type="InterPro" id="IPR048300">
    <property type="entry name" value="TACO1_YebC-like_2nd/3rd_dom"/>
</dbReference>
<dbReference type="EMBL" id="WSZI01000020">
    <property type="protein sequence ID" value="MWN21809.1"/>
    <property type="molecule type" value="Genomic_DNA"/>
</dbReference>
<comment type="caution">
    <text evidence="3">The sequence shown here is derived from an EMBL/GenBank/DDBJ whole genome shotgun (WGS) entry which is preliminary data.</text>
</comment>
<evidence type="ECO:0000313" key="4">
    <source>
        <dbReference type="Proteomes" id="UP000478636"/>
    </source>
</evidence>
<dbReference type="Gene3D" id="3.30.70.980">
    <property type="match status" value="1"/>
</dbReference>
<dbReference type="GO" id="GO:0005840">
    <property type="term" value="C:ribosome"/>
    <property type="evidence" value="ECO:0007669"/>
    <property type="project" value="UniProtKB-KW"/>
</dbReference>
<sequence length="62" mass="7268">MKRTYQPKKRHRERVHGFRKQITMLPQAEVTLEGEDLATFEKLVDALEADDDVQKVHHNVAL</sequence>
<dbReference type="GO" id="GO:0003735">
    <property type="term" value="F:structural constituent of ribosome"/>
    <property type="evidence" value="ECO:0007669"/>
    <property type="project" value="InterPro"/>
</dbReference>
<dbReference type="GO" id="GO:0006412">
    <property type="term" value="P:translation"/>
    <property type="evidence" value="ECO:0007669"/>
    <property type="project" value="InterPro"/>
</dbReference>
<dbReference type="GO" id="GO:0003677">
    <property type="term" value="F:DNA binding"/>
    <property type="evidence" value="ECO:0007669"/>
    <property type="project" value="UniProtKB-KW"/>
</dbReference>
<organism evidence="3 4">
    <name type="scientific">Leuconostoc lactis</name>
    <dbReference type="NCBI Taxonomy" id="1246"/>
    <lineage>
        <taxon>Bacteria</taxon>
        <taxon>Bacillati</taxon>
        <taxon>Bacillota</taxon>
        <taxon>Bacilli</taxon>
        <taxon>Lactobacillales</taxon>
        <taxon>Lactobacillaceae</taxon>
        <taxon>Leuconostoc</taxon>
    </lineage>
</organism>
<evidence type="ECO:0000259" key="2">
    <source>
        <dbReference type="Pfam" id="PF01709"/>
    </source>
</evidence>
<name>A0A6L7AF23_LEULA</name>
<dbReference type="AlphaFoldDB" id="A0A6L7AF23"/>
<feature type="domain" description="TACO1/YebC-like second and third" evidence="2">
    <location>
        <begin position="20"/>
        <end position="60"/>
    </location>
</feature>